<dbReference type="PROSITE" id="PS50929">
    <property type="entry name" value="ABC_TM1F"/>
    <property type="match status" value="2"/>
</dbReference>
<evidence type="ECO:0000256" key="1">
    <source>
        <dbReference type="ARBA" id="ARBA00004141"/>
    </source>
</evidence>
<comment type="subcellular location">
    <subcellularLocation>
        <location evidence="1">Membrane</location>
        <topology evidence="1">Multi-pass membrane protein</topology>
    </subcellularLocation>
</comment>
<dbReference type="SMART" id="SM00382">
    <property type="entry name" value="AAA"/>
    <property type="match status" value="2"/>
</dbReference>
<dbReference type="InterPro" id="IPR003593">
    <property type="entry name" value="AAA+_ATPase"/>
</dbReference>
<feature type="domain" description="ABC transporter" evidence="9">
    <location>
        <begin position="1066"/>
        <end position="1301"/>
    </location>
</feature>
<keyword evidence="6 8" id="KW-1133">Transmembrane helix</keyword>
<protein>
    <submittedName>
        <fullName evidence="11">HFL291Cp</fullName>
    </submittedName>
</protein>
<dbReference type="FunFam" id="3.40.50.300:FF:001471">
    <property type="entry name" value="P-loop containing nucleoside triphosphate hydrolase protein"/>
    <property type="match status" value="1"/>
</dbReference>
<name>A0A0X8HU71_9SACH</name>
<dbReference type="GO" id="GO:0005743">
    <property type="term" value="C:mitochondrial inner membrane"/>
    <property type="evidence" value="ECO:0007669"/>
    <property type="project" value="TreeGrafter"/>
</dbReference>
<keyword evidence="3 8" id="KW-0812">Transmembrane</keyword>
<evidence type="ECO:0000256" key="3">
    <source>
        <dbReference type="ARBA" id="ARBA00022692"/>
    </source>
</evidence>
<dbReference type="SUPFAM" id="SSF52540">
    <property type="entry name" value="P-loop containing nucleoside triphosphate hydrolases"/>
    <property type="match status" value="2"/>
</dbReference>
<evidence type="ECO:0000259" key="9">
    <source>
        <dbReference type="PROSITE" id="PS50893"/>
    </source>
</evidence>
<dbReference type="Gene3D" id="3.40.50.300">
    <property type="entry name" value="P-loop containing nucleotide triphosphate hydrolases"/>
    <property type="match status" value="2"/>
</dbReference>
<reference evidence="11 12" key="1">
    <citation type="submission" date="2016-01" db="EMBL/GenBank/DDBJ databases">
        <title>Genome sequence of the yeast Holleya sinecauda.</title>
        <authorList>
            <person name="Dietrich F.S."/>
        </authorList>
    </citation>
    <scope>NUCLEOTIDE SEQUENCE [LARGE SCALE GENOMIC DNA]</scope>
    <source>
        <strain evidence="11 12">ATCC 58844</strain>
    </source>
</reference>
<feature type="transmembrane region" description="Helical" evidence="8">
    <location>
        <begin position="736"/>
        <end position="759"/>
    </location>
</feature>
<dbReference type="GO" id="GO:0015421">
    <property type="term" value="F:ABC-type oligopeptide transporter activity"/>
    <property type="evidence" value="ECO:0007669"/>
    <property type="project" value="TreeGrafter"/>
</dbReference>
<dbReference type="SUPFAM" id="SSF90123">
    <property type="entry name" value="ABC transporter transmembrane region"/>
    <property type="match status" value="2"/>
</dbReference>
<evidence type="ECO:0000256" key="8">
    <source>
        <dbReference type="SAM" id="Phobius"/>
    </source>
</evidence>
<evidence type="ECO:0000256" key="7">
    <source>
        <dbReference type="ARBA" id="ARBA00023136"/>
    </source>
</evidence>
<dbReference type="PROSITE" id="PS50893">
    <property type="entry name" value="ABC_TRANSPORTER_2"/>
    <property type="match status" value="2"/>
</dbReference>
<evidence type="ECO:0000256" key="5">
    <source>
        <dbReference type="ARBA" id="ARBA00022840"/>
    </source>
</evidence>
<dbReference type="RefSeq" id="XP_017988561.1">
    <property type="nucleotide sequence ID" value="XM_018133313.1"/>
</dbReference>
<feature type="transmembrane region" description="Helical" evidence="8">
    <location>
        <begin position="854"/>
        <end position="878"/>
    </location>
</feature>
<dbReference type="Gene3D" id="1.20.1560.10">
    <property type="entry name" value="ABC transporter type 1, transmembrane domain"/>
    <property type="match status" value="2"/>
</dbReference>
<evidence type="ECO:0000313" key="12">
    <source>
        <dbReference type="Proteomes" id="UP000243052"/>
    </source>
</evidence>
<dbReference type="PANTHER" id="PTHR43394:SF15">
    <property type="entry name" value="ALPHA-FACTOR-TRANSPORTING ATPASE"/>
    <property type="match status" value="1"/>
</dbReference>
<dbReference type="OrthoDB" id="6500128at2759"/>
<feature type="transmembrane region" description="Helical" evidence="8">
    <location>
        <begin position="290"/>
        <end position="311"/>
    </location>
</feature>
<gene>
    <name evidence="11" type="ORF">AW171_hschr63523</name>
</gene>
<feature type="domain" description="ABC transmembrane type-1" evidence="10">
    <location>
        <begin position="23"/>
        <end position="319"/>
    </location>
</feature>
<feature type="domain" description="ABC transmembrane type-1" evidence="10">
    <location>
        <begin position="739"/>
        <end position="1027"/>
    </location>
</feature>
<evidence type="ECO:0000256" key="2">
    <source>
        <dbReference type="ARBA" id="ARBA00022448"/>
    </source>
</evidence>
<sequence length="1304" mass="145242">MWGIARDKMSGSIYKYVSLSKDLTLLVAMVLTTVVSGLMPSIVSILAGKVFKLLQQLATNEFATKQAILNELTVRSMAILVAGVGSIPFSWLAITTWMFIGERQGVRARRRLLYVYLSKPLPWYDANENLKGDFTQLNRCVEELRSSSAESSALTFQSAITVIALISTSLYYSWSLTLVILCSAPIIAILTYVFSKLVEKYTALENSETANAASVLSWCMAAAQQIRLIGAQDYESTRFAISVQKCSQLFFKLALYASANMASLRLFSLAMFVQGFWYGNSMIRDGKLNIDAVVTCFSACILLSSTLNGILAQIMTMQKGKVAVKRISQLEASDDYQASTRQTNSFDTYYSELKSDDSMAIVPRDIVFKNVSFSYPSRPNDVVLKNVSVTFKPDRINFIVGKSGSGKSTLGNLLLKFYLNYQGVISVNSMDLRSIDESWLLSNITLVEQSCTMFNDTLRNNIMIAAKEGHTDTKSLKTACQMALLEKLILDLPHGLETILGSDGVSLSGGQQQRIALARAIVRDSPVLILDEVTSALDIIHRDLLIEAIRAWRVGKTTIILTHELTHILDDDYLYLMEGGQVVEEGYKGTLLTSKSGKFYNLYSMQQIEDDYDSEDYESTYYDTVYSEYLAPDDYASYLGNSTITYPMAPTNSMLIDGKMLTFGSYFVDAIRANDEKYTPARRGRSRRRRSDDVEKQLESLKTLEAGEGSGLDSRPQLMSICQILQFMFSTLRRKWLLIWGLLFSVLAGATNPIFSYAFSKLLNGLVPHATGSGSPSYLFYWSIILLIITICDAAFTFFKKFILTVSSEYWIMDLRIMAIEKINQNSLNWFSLEINNLSEVTALVLNDLRDLRILVSGLLSALTTLILVAVIGITWALVSGWKLSLVCISLLPLFVILSIIYGGLLQKCEDEYKTSVAQLENCVSEVVQGMKTIRCLQLEGHFMDKYIALESDLKKKAWNRAIATGFGVALSGALVIIVQAILYYYGIKLVIDREYTVERMFQTFTLLLFTIMTCASLMNELPEFNRGQRAATYIHRILQEGETLDTVPTGRTMPFQLNSKSDAVISVNNLDFSYPSAKTVKVYRNLNVSIYPYQKVAVVGESGSGKSTLALLLTGLYSVPRNTIVIDGTDICDWDLDALRRNIALVEQKAIFFDGTIRDNLTYGHSYPVRDSDIYDVLQLVGISDFVNSQPSGLATRIDTNLLSGGQAQRLSIARALLRRPKILILDECTSALDAANSHAIAELIKNSLFGTTILAITHTEQMMRACNDLIVLKDGKVGEKGTFNELFASRGELYRIVTSGEP</sequence>
<feature type="transmembrane region" description="Helical" evidence="8">
    <location>
        <begin position="253"/>
        <end position="278"/>
    </location>
</feature>
<dbReference type="InterPro" id="IPR003439">
    <property type="entry name" value="ABC_transporter-like_ATP-bd"/>
</dbReference>
<dbReference type="GO" id="GO:0005524">
    <property type="term" value="F:ATP binding"/>
    <property type="evidence" value="ECO:0007669"/>
    <property type="project" value="UniProtKB-KW"/>
</dbReference>
<dbReference type="InterPro" id="IPR011527">
    <property type="entry name" value="ABC1_TM_dom"/>
</dbReference>
<dbReference type="EMBL" id="CP014246">
    <property type="protein sequence ID" value="AMD21565.1"/>
    <property type="molecule type" value="Genomic_DNA"/>
</dbReference>
<evidence type="ECO:0000256" key="6">
    <source>
        <dbReference type="ARBA" id="ARBA00022989"/>
    </source>
</evidence>
<dbReference type="InterPro" id="IPR027417">
    <property type="entry name" value="P-loop_NTPase"/>
</dbReference>
<feature type="transmembrane region" description="Helical" evidence="8">
    <location>
        <begin position="23"/>
        <end position="47"/>
    </location>
</feature>
<dbReference type="InterPro" id="IPR036640">
    <property type="entry name" value="ABC1_TM_sf"/>
</dbReference>
<dbReference type="CDD" id="cd18578">
    <property type="entry name" value="ABC_6TM_Pgp_ABCB1_D2_like"/>
    <property type="match status" value="1"/>
</dbReference>
<feature type="transmembrane region" description="Helical" evidence="8">
    <location>
        <begin position="962"/>
        <end position="986"/>
    </location>
</feature>
<organism evidence="11 12">
    <name type="scientific">Eremothecium sinecaudum</name>
    <dbReference type="NCBI Taxonomy" id="45286"/>
    <lineage>
        <taxon>Eukaryota</taxon>
        <taxon>Fungi</taxon>
        <taxon>Dikarya</taxon>
        <taxon>Ascomycota</taxon>
        <taxon>Saccharomycotina</taxon>
        <taxon>Saccharomycetes</taxon>
        <taxon>Saccharomycetales</taxon>
        <taxon>Saccharomycetaceae</taxon>
        <taxon>Eremothecium</taxon>
    </lineage>
</organism>
<dbReference type="CDD" id="cd18577">
    <property type="entry name" value="ABC_6TM_Pgp_ABCB1_D1_like"/>
    <property type="match status" value="1"/>
</dbReference>
<keyword evidence="5" id="KW-0067">ATP-binding</keyword>
<accession>A0A0X8HU71</accession>
<feature type="transmembrane region" description="Helical" evidence="8">
    <location>
        <begin position="779"/>
        <end position="799"/>
    </location>
</feature>
<feature type="transmembrane region" description="Helical" evidence="8">
    <location>
        <begin position="77"/>
        <end position="100"/>
    </location>
</feature>
<dbReference type="Pfam" id="PF00664">
    <property type="entry name" value="ABC_membrane"/>
    <property type="match status" value="2"/>
</dbReference>
<keyword evidence="12" id="KW-1185">Reference proteome</keyword>
<dbReference type="PANTHER" id="PTHR43394">
    <property type="entry name" value="ATP-DEPENDENT PERMEASE MDL1, MITOCHONDRIAL"/>
    <property type="match status" value="1"/>
</dbReference>
<keyword evidence="4" id="KW-0547">Nucleotide-binding</keyword>
<dbReference type="STRING" id="45286.A0A0X8HU71"/>
<dbReference type="GO" id="GO:0090374">
    <property type="term" value="P:oligopeptide export from mitochondrion"/>
    <property type="evidence" value="ECO:0007669"/>
    <property type="project" value="TreeGrafter"/>
</dbReference>
<dbReference type="Pfam" id="PF00005">
    <property type="entry name" value="ABC_tran"/>
    <property type="match status" value="2"/>
</dbReference>
<keyword evidence="2" id="KW-0813">Transport</keyword>
<feature type="domain" description="ABC transporter" evidence="9">
    <location>
        <begin position="366"/>
        <end position="604"/>
    </location>
</feature>
<evidence type="ECO:0000259" key="10">
    <source>
        <dbReference type="PROSITE" id="PS50929"/>
    </source>
</evidence>
<keyword evidence="7 8" id="KW-0472">Membrane</keyword>
<proteinExistence type="predicted"/>
<dbReference type="InterPro" id="IPR017871">
    <property type="entry name" value="ABC_transporter-like_CS"/>
</dbReference>
<dbReference type="GO" id="GO:0016887">
    <property type="term" value="F:ATP hydrolysis activity"/>
    <property type="evidence" value="ECO:0007669"/>
    <property type="project" value="InterPro"/>
</dbReference>
<dbReference type="PROSITE" id="PS00211">
    <property type="entry name" value="ABC_TRANSPORTER_1"/>
    <property type="match status" value="2"/>
</dbReference>
<feature type="transmembrane region" description="Helical" evidence="8">
    <location>
        <begin position="884"/>
        <end position="905"/>
    </location>
</feature>
<evidence type="ECO:0000313" key="11">
    <source>
        <dbReference type="EMBL" id="AMD21565.1"/>
    </source>
</evidence>
<dbReference type="GeneID" id="28724858"/>
<dbReference type="InterPro" id="IPR039421">
    <property type="entry name" value="Type_1_exporter"/>
</dbReference>
<evidence type="ECO:0000256" key="4">
    <source>
        <dbReference type="ARBA" id="ARBA00022741"/>
    </source>
</evidence>
<feature type="transmembrane region" description="Helical" evidence="8">
    <location>
        <begin position="178"/>
        <end position="195"/>
    </location>
</feature>
<dbReference type="FunFam" id="3.40.50.300:FF:000604">
    <property type="entry name" value="ABC transporter B family member 28"/>
    <property type="match status" value="1"/>
</dbReference>
<dbReference type="Proteomes" id="UP000243052">
    <property type="component" value="Chromosome vi"/>
</dbReference>